<feature type="compositionally biased region" description="Basic and acidic residues" evidence="2">
    <location>
        <begin position="451"/>
        <end position="480"/>
    </location>
</feature>
<reference evidence="4" key="1">
    <citation type="submission" date="2019-03" db="EMBL/GenBank/DDBJ databases">
        <title>Improved annotation for the trematode Fasciola hepatica.</title>
        <authorList>
            <person name="Choi Y.-J."/>
            <person name="Martin J."/>
            <person name="Mitreva M."/>
        </authorList>
    </citation>
    <scope>NUCLEOTIDE SEQUENCE [LARGE SCALE GENOMIC DNA]</scope>
</reference>
<dbReference type="InterPro" id="IPR027267">
    <property type="entry name" value="AH/BAR_dom_sf"/>
</dbReference>
<evidence type="ECO:0000256" key="2">
    <source>
        <dbReference type="SAM" id="MobiDB-lite"/>
    </source>
</evidence>
<feature type="region of interest" description="Disordered" evidence="2">
    <location>
        <begin position="437"/>
        <end position="480"/>
    </location>
</feature>
<sequence length="480" mass="54608">MHSTSMKSLRSRQRFPDDPQALVTLTQQQMVLYQSIQHDMRRFMNHFSLATNSYHQLMDSLLKGLDLSWESTSILDTNIAEIISSMKQCQEFFNEKVVTPVNEQVEKHKMLHTELNRWNKQSKKLNQRLKSLEKAQTKSKTESKLEKAKYRAEDAASTCYEDAASLRPALVQINADGVRACCRTWILMGQGFSKLNETLGDLFIELSSNAKRLERQALTGSLPAWTESNDRSSRLRVSILGNLGSNTDSELSSLHSIPKAMNSSVQKSGCEYSTFNDYSSLDNLAQKRFVPRSAQKRFVPRSKSLLIDSYRRQYKPNNRLARASSMAFIRANSVPENASTDESDVDVQIKNAGTNRIILRSKSLDAPYGLNTIHESLLNESVQLPSPVLNEYNADRNATTSEVPTIRKSLVTNQSARSTMDEFKPDSSTQRPITITFESQDQKMLNQTAERQNRNDQMNEGKEETIEKRARSDNEEEVRI</sequence>
<dbReference type="Proteomes" id="UP000230066">
    <property type="component" value="Unassembled WGS sequence"/>
</dbReference>
<accession>A0A4E0R592</accession>
<evidence type="ECO:0000313" key="4">
    <source>
        <dbReference type="EMBL" id="THD21394.1"/>
    </source>
</evidence>
<gene>
    <name evidence="4" type="ORF">D915_007722</name>
</gene>
<dbReference type="Gene3D" id="1.20.1270.60">
    <property type="entry name" value="Arfaptin homology (AH) domain/BAR domain"/>
    <property type="match status" value="1"/>
</dbReference>
<comment type="caution">
    <text evidence="4">The sequence shown here is derived from an EMBL/GenBank/DDBJ whole genome shotgun (WGS) entry which is preliminary data.</text>
</comment>
<dbReference type="PROSITE" id="PS51072">
    <property type="entry name" value="MHD"/>
    <property type="match status" value="1"/>
</dbReference>
<protein>
    <recommendedName>
        <fullName evidence="3">MHD domain-containing protein</fullName>
    </recommendedName>
</protein>
<feature type="region of interest" description="Disordered" evidence="2">
    <location>
        <begin position="413"/>
        <end position="432"/>
    </location>
</feature>
<dbReference type="InterPro" id="IPR028565">
    <property type="entry name" value="MHD"/>
</dbReference>
<keyword evidence="1" id="KW-0175">Coiled coil</keyword>
<feature type="domain" description="MHD" evidence="3">
    <location>
        <begin position="224"/>
        <end position="479"/>
    </location>
</feature>
<proteinExistence type="predicted"/>
<dbReference type="EMBL" id="JXXN02003575">
    <property type="protein sequence ID" value="THD21394.1"/>
    <property type="molecule type" value="Genomic_DNA"/>
</dbReference>
<feature type="compositionally biased region" description="Polar residues" evidence="2">
    <location>
        <begin position="437"/>
        <end position="450"/>
    </location>
</feature>
<evidence type="ECO:0000259" key="3">
    <source>
        <dbReference type="PROSITE" id="PS51072"/>
    </source>
</evidence>
<evidence type="ECO:0000256" key="1">
    <source>
        <dbReference type="SAM" id="Coils"/>
    </source>
</evidence>
<organism evidence="4 5">
    <name type="scientific">Fasciola hepatica</name>
    <name type="common">Liver fluke</name>
    <dbReference type="NCBI Taxonomy" id="6192"/>
    <lineage>
        <taxon>Eukaryota</taxon>
        <taxon>Metazoa</taxon>
        <taxon>Spiralia</taxon>
        <taxon>Lophotrochozoa</taxon>
        <taxon>Platyhelminthes</taxon>
        <taxon>Trematoda</taxon>
        <taxon>Digenea</taxon>
        <taxon>Plagiorchiida</taxon>
        <taxon>Echinostomata</taxon>
        <taxon>Echinostomatoidea</taxon>
        <taxon>Fasciolidae</taxon>
        <taxon>Fasciola</taxon>
    </lineage>
</organism>
<feature type="coiled-coil region" evidence="1">
    <location>
        <begin position="115"/>
        <end position="142"/>
    </location>
</feature>
<dbReference type="AlphaFoldDB" id="A0A4E0R592"/>
<name>A0A4E0R592_FASHE</name>
<keyword evidence="5" id="KW-1185">Reference proteome</keyword>
<evidence type="ECO:0000313" key="5">
    <source>
        <dbReference type="Proteomes" id="UP000230066"/>
    </source>
</evidence>
<dbReference type="SUPFAM" id="SSF103657">
    <property type="entry name" value="BAR/IMD domain-like"/>
    <property type="match status" value="1"/>
</dbReference>